<evidence type="ECO:0000313" key="3">
    <source>
        <dbReference type="EMBL" id="SNT37269.1"/>
    </source>
</evidence>
<feature type="transmembrane region" description="Helical" evidence="2">
    <location>
        <begin position="101"/>
        <end position="122"/>
    </location>
</feature>
<dbReference type="EMBL" id="FZOF01000022">
    <property type="protein sequence ID" value="SNT37269.1"/>
    <property type="molecule type" value="Genomic_DNA"/>
</dbReference>
<keyword evidence="4" id="KW-1185">Reference proteome</keyword>
<feature type="transmembrane region" description="Helical" evidence="2">
    <location>
        <begin position="170"/>
        <end position="190"/>
    </location>
</feature>
<feature type="transmembrane region" description="Helical" evidence="2">
    <location>
        <begin position="75"/>
        <end position="95"/>
    </location>
</feature>
<keyword evidence="2" id="KW-1133">Transmembrane helix</keyword>
<evidence type="ECO:0000256" key="2">
    <source>
        <dbReference type="SAM" id="Phobius"/>
    </source>
</evidence>
<evidence type="ECO:0008006" key="5">
    <source>
        <dbReference type="Google" id="ProtNLM"/>
    </source>
</evidence>
<keyword evidence="2" id="KW-0812">Transmembrane</keyword>
<gene>
    <name evidence="3" type="ORF">SAMN05216252_122137</name>
</gene>
<keyword evidence="2" id="KW-0472">Membrane</keyword>
<proteinExistence type="predicted"/>
<feature type="transmembrane region" description="Helical" evidence="2">
    <location>
        <begin position="143"/>
        <end position="164"/>
    </location>
</feature>
<feature type="transmembrane region" description="Helical" evidence="2">
    <location>
        <begin position="197"/>
        <end position="220"/>
    </location>
</feature>
<organism evidence="3 4">
    <name type="scientific">Actinacidiphila glaucinigra</name>
    <dbReference type="NCBI Taxonomy" id="235986"/>
    <lineage>
        <taxon>Bacteria</taxon>
        <taxon>Bacillati</taxon>
        <taxon>Actinomycetota</taxon>
        <taxon>Actinomycetes</taxon>
        <taxon>Kitasatosporales</taxon>
        <taxon>Streptomycetaceae</taxon>
        <taxon>Actinacidiphila</taxon>
    </lineage>
</organism>
<dbReference type="AlphaFoldDB" id="A0A239M5Z3"/>
<name>A0A239M5Z3_9ACTN</name>
<protein>
    <recommendedName>
        <fullName evidence="5">Integral membrane protein</fullName>
    </recommendedName>
</protein>
<sequence length="222" mass="22782">MTGETPGTPVHGLGARMLEALLTESVGVRRARRLPCDRAGPGRLGDPEGMTAGSAPRDLTGREAPGTGRANYTGAVYGSLLAASVVAGAGSAGPYPRVELVLLLICTGLVFWAAHVYAGFVGDRLRRGNVSWQEIRRVCVGEWPIVQAALLPAAAVAVSPLLGLGLEGTAWLALGVAVVQQVGWASAAVIRVGASRWAVVSVGIVNLVLGLVIVAAKVALQH</sequence>
<evidence type="ECO:0000313" key="4">
    <source>
        <dbReference type="Proteomes" id="UP000198280"/>
    </source>
</evidence>
<reference evidence="3 4" key="1">
    <citation type="submission" date="2017-06" db="EMBL/GenBank/DDBJ databases">
        <authorList>
            <person name="Kim H.J."/>
            <person name="Triplett B.A."/>
        </authorList>
    </citation>
    <scope>NUCLEOTIDE SEQUENCE [LARGE SCALE GENOMIC DNA]</scope>
    <source>
        <strain evidence="3 4">CGMCC 4.1858</strain>
    </source>
</reference>
<evidence type="ECO:0000256" key="1">
    <source>
        <dbReference type="SAM" id="MobiDB-lite"/>
    </source>
</evidence>
<accession>A0A239M5Z3</accession>
<dbReference type="Proteomes" id="UP000198280">
    <property type="component" value="Unassembled WGS sequence"/>
</dbReference>
<feature type="region of interest" description="Disordered" evidence="1">
    <location>
        <begin position="37"/>
        <end position="65"/>
    </location>
</feature>